<feature type="compositionally biased region" description="Polar residues" evidence="2">
    <location>
        <begin position="482"/>
        <end position="500"/>
    </location>
</feature>
<accession>A0A8H7J2H9</accession>
<comment type="caution">
    <text evidence="3">The sequence shown here is derived from an EMBL/GenBank/DDBJ whole genome shotgun (WGS) entry which is preliminary data.</text>
</comment>
<feature type="coiled-coil region" evidence="1">
    <location>
        <begin position="342"/>
        <end position="400"/>
    </location>
</feature>
<evidence type="ECO:0000313" key="3">
    <source>
        <dbReference type="EMBL" id="KAF9695067.1"/>
    </source>
</evidence>
<protein>
    <submittedName>
        <fullName evidence="3">Uncharacterized protein</fullName>
    </submittedName>
</protein>
<gene>
    <name evidence="3" type="ORF">EKO04_007012</name>
</gene>
<feature type="compositionally biased region" description="Low complexity" evidence="2">
    <location>
        <begin position="502"/>
        <end position="512"/>
    </location>
</feature>
<keyword evidence="1" id="KW-0175">Coiled coil</keyword>
<feature type="compositionally biased region" description="Low complexity" evidence="2">
    <location>
        <begin position="600"/>
        <end position="609"/>
    </location>
</feature>
<dbReference type="EMBL" id="RZGK01000012">
    <property type="protein sequence ID" value="KAF9695067.1"/>
    <property type="molecule type" value="Genomic_DNA"/>
</dbReference>
<evidence type="ECO:0000256" key="1">
    <source>
        <dbReference type="SAM" id="Coils"/>
    </source>
</evidence>
<reference evidence="3" key="1">
    <citation type="submission" date="2018-12" db="EMBL/GenBank/DDBJ databases">
        <authorList>
            <person name="Syme R.A."/>
            <person name="Farfan-Caceres L."/>
            <person name="Lichtenzveig J."/>
        </authorList>
    </citation>
    <scope>NUCLEOTIDE SEQUENCE</scope>
    <source>
        <strain evidence="3">Al4</strain>
    </source>
</reference>
<proteinExistence type="predicted"/>
<sequence>MDYQALSPLEMTFMSLLPPQYHWLVWLLHYSAELLWSMLPALLVFSLFWLSKGRLLIQNSEDILVQALRNPDHPVHQLIEMEIAKANHTNEQSAVMDLVNDEIATINEFYKAKAVDFARTAMAKATAYYIGKLADAERNNATTERTVTSIENRLHAIQQQVQGEIPKALCRKIAGIISSTAKTTIEKADQDRFRKLALISSDSDHDLLQDLNNRVVNYDASFQSLVGLPAKISEWKAGIKKQLEDVKSAVSEQDEIIAKFINTYKTPTVLDTDAEALLALQKSIHNHDTQLQSFIKTSADLDELKVEVRTFAESFRRLSATASTVSAMERSLRDHDIQITKLGDATTSMAALMEQREQLEKKTEKVKKDISGEASKAEVAQALQGSIEKIETSLAELQSIPSQVEVLGDRTKALGDELFDQKELFKQLKNIPSDMDVLTKQSDAYEDTLTRLHIVVNELANDIDSIKSDIHATATVLPASGASTKDLQHHSSTTETSVPQGSDASQASTSADVAATATLETLQAPSSTPENEVAPGPNAPASLFDWSLIPLPASTPSASNTNGFLSTQIPDSYTFGNDARGSMPHSFRMSPPVATSDALSTPSSTQSSPPHEDANTSRPASHDSIPAADSSHDETMDDWPGYDETGIPEPGEELDNFLADLGEERLDDDVEMGVEEDAEGDSDDENAP</sequence>
<feature type="compositionally biased region" description="Acidic residues" evidence="2">
    <location>
        <begin position="665"/>
        <end position="688"/>
    </location>
</feature>
<keyword evidence="4" id="KW-1185">Reference proteome</keyword>
<evidence type="ECO:0000256" key="2">
    <source>
        <dbReference type="SAM" id="MobiDB-lite"/>
    </source>
</evidence>
<evidence type="ECO:0000313" key="4">
    <source>
        <dbReference type="Proteomes" id="UP000651452"/>
    </source>
</evidence>
<dbReference type="OrthoDB" id="3796180at2759"/>
<organism evidence="3 4">
    <name type="scientific">Ascochyta lentis</name>
    <dbReference type="NCBI Taxonomy" id="205686"/>
    <lineage>
        <taxon>Eukaryota</taxon>
        <taxon>Fungi</taxon>
        <taxon>Dikarya</taxon>
        <taxon>Ascomycota</taxon>
        <taxon>Pezizomycotina</taxon>
        <taxon>Dothideomycetes</taxon>
        <taxon>Pleosporomycetidae</taxon>
        <taxon>Pleosporales</taxon>
        <taxon>Pleosporineae</taxon>
        <taxon>Didymellaceae</taxon>
        <taxon>Ascochyta</taxon>
    </lineage>
</organism>
<name>A0A8H7J2H9_9PLEO</name>
<reference evidence="3" key="2">
    <citation type="submission" date="2020-09" db="EMBL/GenBank/DDBJ databases">
        <title>Reference genome assembly for Australian Ascochyta lentis isolate Al4.</title>
        <authorList>
            <person name="Lee R.C."/>
            <person name="Farfan-Caceres L.M."/>
            <person name="Debler J.W."/>
            <person name="Williams A.H."/>
            <person name="Henares B.M."/>
        </authorList>
    </citation>
    <scope>NUCLEOTIDE SEQUENCE</scope>
    <source>
        <strain evidence="3">Al4</strain>
    </source>
</reference>
<feature type="region of interest" description="Disordered" evidence="2">
    <location>
        <begin position="575"/>
        <end position="688"/>
    </location>
</feature>
<dbReference type="Proteomes" id="UP000651452">
    <property type="component" value="Unassembled WGS sequence"/>
</dbReference>
<feature type="region of interest" description="Disordered" evidence="2">
    <location>
        <begin position="482"/>
        <end position="512"/>
    </location>
</feature>
<dbReference type="AlphaFoldDB" id="A0A8H7J2H9"/>